<dbReference type="SUPFAM" id="SSF54518">
    <property type="entry name" value="Tubby C-terminal domain-like"/>
    <property type="match status" value="1"/>
</dbReference>
<dbReference type="Proteomes" id="UP001372338">
    <property type="component" value="Unassembled WGS sequence"/>
</dbReference>
<dbReference type="InterPro" id="IPR025659">
    <property type="entry name" value="Tubby-like_C"/>
</dbReference>
<sequence length="179" mass="20415">MANFSEVVDSGYSCPKSMNLRIDFEEGVALDDNKKVIFRMEQYFSHRRRRVLLDASSNSICILHKKKSSMHGRWKVRKSDTSQLSFIVKKSSRSTSREHIDLDVFLPNNTEESFCKIKANRKKKSCEIYASGSTLANANAIQNSNITWSWIILTSKSSNLVMTYKAISPQAHGSLHYTL</sequence>
<dbReference type="InterPro" id="IPR038595">
    <property type="entry name" value="LOR_sf"/>
</dbReference>
<dbReference type="PANTHER" id="PTHR31087:SF58">
    <property type="entry name" value="OS07G0230700 PROTEIN"/>
    <property type="match status" value="1"/>
</dbReference>
<accession>A0AAN9IXA6</accession>
<keyword evidence="3" id="KW-1185">Reference proteome</keyword>
<dbReference type="Gene3D" id="2.40.160.200">
    <property type="entry name" value="LURP1-related"/>
    <property type="match status" value="1"/>
</dbReference>
<organism evidence="2 3">
    <name type="scientific">Crotalaria pallida</name>
    <name type="common">Smooth rattlebox</name>
    <name type="synonym">Crotalaria striata</name>
    <dbReference type="NCBI Taxonomy" id="3830"/>
    <lineage>
        <taxon>Eukaryota</taxon>
        <taxon>Viridiplantae</taxon>
        <taxon>Streptophyta</taxon>
        <taxon>Embryophyta</taxon>
        <taxon>Tracheophyta</taxon>
        <taxon>Spermatophyta</taxon>
        <taxon>Magnoliopsida</taxon>
        <taxon>eudicotyledons</taxon>
        <taxon>Gunneridae</taxon>
        <taxon>Pentapetalae</taxon>
        <taxon>rosids</taxon>
        <taxon>fabids</taxon>
        <taxon>Fabales</taxon>
        <taxon>Fabaceae</taxon>
        <taxon>Papilionoideae</taxon>
        <taxon>50 kb inversion clade</taxon>
        <taxon>genistoids sensu lato</taxon>
        <taxon>core genistoids</taxon>
        <taxon>Crotalarieae</taxon>
        <taxon>Crotalaria</taxon>
    </lineage>
</organism>
<dbReference type="Pfam" id="PF04525">
    <property type="entry name" value="LOR"/>
    <property type="match status" value="1"/>
</dbReference>
<protein>
    <submittedName>
        <fullName evidence="2">Uncharacterized protein</fullName>
    </submittedName>
</protein>
<gene>
    <name evidence="2" type="ORF">RIF29_00240</name>
</gene>
<dbReference type="PANTHER" id="PTHR31087">
    <property type="match status" value="1"/>
</dbReference>
<dbReference type="InterPro" id="IPR007612">
    <property type="entry name" value="LOR"/>
</dbReference>
<evidence type="ECO:0000313" key="2">
    <source>
        <dbReference type="EMBL" id="KAK7287154.1"/>
    </source>
</evidence>
<dbReference type="AlphaFoldDB" id="A0AAN9IXA6"/>
<evidence type="ECO:0000313" key="3">
    <source>
        <dbReference type="Proteomes" id="UP001372338"/>
    </source>
</evidence>
<comment type="caution">
    <text evidence="2">The sequence shown here is derived from an EMBL/GenBank/DDBJ whole genome shotgun (WGS) entry which is preliminary data.</text>
</comment>
<comment type="similarity">
    <text evidence="1">Belongs to the LOR family.</text>
</comment>
<name>A0AAN9IXA6_CROPI</name>
<dbReference type="EMBL" id="JAYWIO010000001">
    <property type="protein sequence ID" value="KAK7287154.1"/>
    <property type="molecule type" value="Genomic_DNA"/>
</dbReference>
<proteinExistence type="inferred from homology"/>
<reference evidence="2 3" key="1">
    <citation type="submission" date="2024-01" db="EMBL/GenBank/DDBJ databases">
        <title>The genomes of 5 underutilized Papilionoideae crops provide insights into root nodulation and disease resistanc.</title>
        <authorList>
            <person name="Yuan L."/>
        </authorList>
    </citation>
    <scope>NUCLEOTIDE SEQUENCE [LARGE SCALE GENOMIC DNA]</scope>
    <source>
        <strain evidence="2">ZHUSHIDOU_FW_LH</strain>
        <tissue evidence="2">Leaf</tissue>
    </source>
</reference>
<evidence type="ECO:0000256" key="1">
    <source>
        <dbReference type="ARBA" id="ARBA00005437"/>
    </source>
</evidence>